<gene>
    <name evidence="3" type="ORF">SAMN02745108_02365</name>
    <name evidence="2" type="ORF">SAMN05720469_1207</name>
</gene>
<protein>
    <submittedName>
        <fullName evidence="2">Uncharacterized protein</fullName>
    </submittedName>
</protein>
<evidence type="ECO:0000313" key="3">
    <source>
        <dbReference type="EMBL" id="SKA05454.1"/>
    </source>
</evidence>
<evidence type="ECO:0000313" key="4">
    <source>
        <dbReference type="Proteomes" id="UP000184275"/>
    </source>
</evidence>
<accession>A0A1T4QP35</accession>
<accession>A0A1M6VRN9</accession>
<evidence type="ECO:0000256" key="1">
    <source>
        <dbReference type="SAM" id="MobiDB-lite"/>
    </source>
</evidence>
<evidence type="ECO:0000313" key="5">
    <source>
        <dbReference type="Proteomes" id="UP000190449"/>
    </source>
</evidence>
<feature type="region of interest" description="Disordered" evidence="1">
    <location>
        <begin position="34"/>
        <end position="57"/>
    </location>
</feature>
<dbReference type="EMBL" id="FRAW01000020">
    <property type="protein sequence ID" value="SHK84001.1"/>
    <property type="molecule type" value="Genomic_DNA"/>
</dbReference>
<organism evidence="2 4">
    <name type="scientific">Fibrobacter intestinalis</name>
    <dbReference type="NCBI Taxonomy" id="28122"/>
    <lineage>
        <taxon>Bacteria</taxon>
        <taxon>Pseudomonadati</taxon>
        <taxon>Fibrobacterota</taxon>
        <taxon>Fibrobacteria</taxon>
        <taxon>Fibrobacterales</taxon>
        <taxon>Fibrobacteraceae</taxon>
        <taxon>Fibrobacter</taxon>
    </lineage>
</organism>
<dbReference type="RefSeq" id="WP_143159427.1">
    <property type="nucleotide sequence ID" value="NZ_FRAW01000020.1"/>
</dbReference>
<reference evidence="3 5" key="3">
    <citation type="submission" date="2017-02" db="EMBL/GenBank/DDBJ databases">
        <authorList>
            <person name="Peterson S.W."/>
        </authorList>
    </citation>
    <scope>NUCLEOTIDE SEQUENCE [LARGE SCALE GENOMIC DNA]</scope>
    <source>
        <strain evidence="3 5">ATCC 43854</strain>
    </source>
</reference>
<dbReference type="Proteomes" id="UP000184275">
    <property type="component" value="Unassembled WGS sequence"/>
</dbReference>
<dbReference type="Proteomes" id="UP000190449">
    <property type="component" value="Unassembled WGS sequence"/>
</dbReference>
<dbReference type="AlphaFoldDB" id="A0A1M6VRN9"/>
<reference evidence="4" key="1">
    <citation type="submission" date="2016-11" db="EMBL/GenBank/DDBJ databases">
        <authorList>
            <person name="Varghese N."/>
            <person name="Submissions S."/>
        </authorList>
    </citation>
    <scope>NUCLEOTIDE SEQUENCE [LARGE SCALE GENOMIC DNA]</scope>
    <source>
        <strain evidence="4">UWOS</strain>
    </source>
</reference>
<reference evidence="2" key="2">
    <citation type="submission" date="2016-11" db="EMBL/GenBank/DDBJ databases">
        <authorList>
            <person name="Jaros S."/>
            <person name="Januszkiewicz K."/>
            <person name="Wedrychowicz H."/>
        </authorList>
    </citation>
    <scope>NUCLEOTIDE SEQUENCE [LARGE SCALE GENOMIC DNA]</scope>
    <source>
        <strain evidence="2">UWOS</strain>
    </source>
</reference>
<keyword evidence="4" id="KW-1185">Reference proteome</keyword>
<dbReference type="EMBL" id="FUWU01000051">
    <property type="protein sequence ID" value="SKA05454.1"/>
    <property type="molecule type" value="Genomic_DNA"/>
</dbReference>
<proteinExistence type="predicted"/>
<sequence length="245" mass="26834">MPETAPVAFDAPLPEPVPLDSPFAIDFGAPVLDSSPSLPSAKPQEYSSPMEPVDVPPLSTAGMDVFADDDGGFEMDDSMDLDRLGGTGGASRQFTRYNVCNFWQELVHGISSNGSGFLAVCLNGTTLVHGDFQDNPFRLTVLFPAAFSWGYTQMTTLEEYRQKLENFLEDRLQTKVVVSYELQEPKPGEEISTVPLSPWESDVKLEPVLAEFAQKFVAELVTTRSLPRTVEEPVECGDSCAAEQE</sequence>
<dbReference type="STRING" id="28122.SAMN02745108_02365"/>
<name>A0A1M6VRN9_9BACT</name>
<evidence type="ECO:0000313" key="2">
    <source>
        <dbReference type="EMBL" id="SHK84001.1"/>
    </source>
</evidence>